<sequence length="173" mass="18896">MGSPNSSSSPPPVAGDPSPPPPATSAENHHREHLDIGKPWTTGLFDCGRNETTNVTLTTCCPCVTFGQIAEILDEGNTRCTVASLMYALLVPALCTCWILGANNRQQLRQKYNLVQAPAEDCILHFFCPCCALCQEFRELQNRGIDPSLGWMGYLAQQQETKTVPPDGQSMDK</sequence>
<dbReference type="Pfam" id="PF04749">
    <property type="entry name" value="PLAC8"/>
    <property type="match status" value="1"/>
</dbReference>
<evidence type="ECO:0000313" key="4">
    <source>
        <dbReference type="Proteomes" id="UP001327560"/>
    </source>
</evidence>
<name>A0AAQ3JTR6_9LILI</name>
<feature type="region of interest" description="Disordered" evidence="1">
    <location>
        <begin position="1"/>
        <end position="33"/>
    </location>
</feature>
<protein>
    <submittedName>
        <fullName evidence="3">Uncharacterized protein</fullName>
    </submittedName>
</protein>
<keyword evidence="2" id="KW-0812">Transmembrane</keyword>
<feature type="compositionally biased region" description="Pro residues" evidence="1">
    <location>
        <begin position="9"/>
        <end position="23"/>
    </location>
</feature>
<dbReference type="AlphaFoldDB" id="A0AAQ3JTR6"/>
<dbReference type="Proteomes" id="UP001327560">
    <property type="component" value="Chromosome 1"/>
</dbReference>
<evidence type="ECO:0000313" key="3">
    <source>
        <dbReference type="EMBL" id="WOK94325.1"/>
    </source>
</evidence>
<dbReference type="InterPro" id="IPR006461">
    <property type="entry name" value="PLAC_motif_containing"/>
</dbReference>
<feature type="transmembrane region" description="Helical" evidence="2">
    <location>
        <begin position="82"/>
        <end position="101"/>
    </location>
</feature>
<dbReference type="NCBIfam" id="TIGR01571">
    <property type="entry name" value="A_thal_Cys_rich"/>
    <property type="match status" value="1"/>
</dbReference>
<reference evidence="3 4" key="1">
    <citation type="submission" date="2023-10" db="EMBL/GenBank/DDBJ databases">
        <title>Chromosome-scale genome assembly provides insights into flower coloration mechanisms of Canna indica.</title>
        <authorList>
            <person name="Li C."/>
        </authorList>
    </citation>
    <scope>NUCLEOTIDE SEQUENCE [LARGE SCALE GENOMIC DNA]</scope>
    <source>
        <tissue evidence="3">Flower</tissue>
    </source>
</reference>
<proteinExistence type="predicted"/>
<evidence type="ECO:0000256" key="1">
    <source>
        <dbReference type="SAM" id="MobiDB-lite"/>
    </source>
</evidence>
<organism evidence="3 4">
    <name type="scientific">Canna indica</name>
    <name type="common">Indian-shot</name>
    <dbReference type="NCBI Taxonomy" id="4628"/>
    <lineage>
        <taxon>Eukaryota</taxon>
        <taxon>Viridiplantae</taxon>
        <taxon>Streptophyta</taxon>
        <taxon>Embryophyta</taxon>
        <taxon>Tracheophyta</taxon>
        <taxon>Spermatophyta</taxon>
        <taxon>Magnoliopsida</taxon>
        <taxon>Liliopsida</taxon>
        <taxon>Zingiberales</taxon>
        <taxon>Cannaceae</taxon>
        <taxon>Canna</taxon>
    </lineage>
</organism>
<keyword evidence="2" id="KW-1133">Transmembrane helix</keyword>
<accession>A0AAQ3JTR6</accession>
<evidence type="ECO:0000256" key="2">
    <source>
        <dbReference type="SAM" id="Phobius"/>
    </source>
</evidence>
<keyword evidence="2" id="KW-0472">Membrane</keyword>
<keyword evidence="4" id="KW-1185">Reference proteome</keyword>
<dbReference type="EMBL" id="CP136890">
    <property type="protein sequence ID" value="WOK94325.1"/>
    <property type="molecule type" value="Genomic_DNA"/>
</dbReference>
<gene>
    <name evidence="3" type="ORF">Cni_G03027</name>
</gene>
<dbReference type="PANTHER" id="PTHR15907">
    <property type="entry name" value="DUF614 FAMILY PROTEIN-RELATED"/>
    <property type="match status" value="1"/>
</dbReference>